<evidence type="ECO:0000313" key="15">
    <source>
        <dbReference type="EMBL" id="KMZ62216.1"/>
    </source>
</evidence>
<dbReference type="OMA" id="SWTETME"/>
<comment type="caution">
    <text evidence="15">The sequence shown here is derived from an EMBL/GenBank/DDBJ whole genome shotgun (WGS) entry which is preliminary data.</text>
</comment>
<evidence type="ECO:0000256" key="9">
    <source>
        <dbReference type="ARBA" id="ARBA00023211"/>
    </source>
</evidence>
<comment type="cofactor">
    <cofactor evidence="1">
        <name>Mn(2+)</name>
        <dbReference type="ChEBI" id="CHEBI:29035"/>
    </cofactor>
</comment>
<dbReference type="InterPro" id="IPR001932">
    <property type="entry name" value="PPM-type_phosphatase-like_dom"/>
</dbReference>
<comment type="similarity">
    <text evidence="3 12">Belongs to the PP2C family.</text>
</comment>
<dbReference type="SUPFAM" id="SSF81606">
    <property type="entry name" value="PP2C-like"/>
    <property type="match status" value="1"/>
</dbReference>
<evidence type="ECO:0000256" key="12">
    <source>
        <dbReference type="RuleBase" id="RU003465"/>
    </source>
</evidence>
<keyword evidence="5" id="KW-0479">Metal-binding</keyword>
<keyword evidence="16" id="KW-1185">Reference proteome</keyword>
<dbReference type="OrthoDB" id="10264738at2759"/>
<dbReference type="GO" id="GO:0046872">
    <property type="term" value="F:metal ion binding"/>
    <property type="evidence" value="ECO:0007669"/>
    <property type="project" value="UniProtKB-KW"/>
</dbReference>
<dbReference type="PANTHER" id="PTHR47992">
    <property type="entry name" value="PROTEIN PHOSPHATASE"/>
    <property type="match status" value="1"/>
</dbReference>
<dbReference type="EC" id="3.1.3.16" evidence="4"/>
<dbReference type="PROSITE" id="PS01032">
    <property type="entry name" value="PPM_1"/>
    <property type="match status" value="1"/>
</dbReference>
<evidence type="ECO:0000256" key="5">
    <source>
        <dbReference type="ARBA" id="ARBA00022723"/>
    </source>
</evidence>
<keyword evidence="6 12" id="KW-0378">Hydrolase</keyword>
<dbReference type="SMART" id="SM00332">
    <property type="entry name" value="PP2Cc"/>
    <property type="match status" value="1"/>
</dbReference>
<dbReference type="GO" id="GO:0004722">
    <property type="term" value="F:protein serine/threonine phosphatase activity"/>
    <property type="evidence" value="ECO:0000318"/>
    <property type="project" value="GO_Central"/>
</dbReference>
<feature type="region of interest" description="Disordered" evidence="13">
    <location>
        <begin position="377"/>
        <end position="397"/>
    </location>
</feature>
<protein>
    <recommendedName>
        <fullName evidence="4">protein-serine/threonine phosphatase</fullName>
        <ecNumber evidence="4">3.1.3.16</ecNumber>
    </recommendedName>
</protein>
<keyword evidence="9" id="KW-0464">Manganese</keyword>
<evidence type="ECO:0000256" key="10">
    <source>
        <dbReference type="ARBA" id="ARBA00047761"/>
    </source>
</evidence>
<evidence type="ECO:0000256" key="4">
    <source>
        <dbReference type="ARBA" id="ARBA00013081"/>
    </source>
</evidence>
<evidence type="ECO:0000256" key="2">
    <source>
        <dbReference type="ARBA" id="ARBA00001946"/>
    </source>
</evidence>
<evidence type="ECO:0000256" key="3">
    <source>
        <dbReference type="ARBA" id="ARBA00006702"/>
    </source>
</evidence>
<dbReference type="InterPro" id="IPR036457">
    <property type="entry name" value="PPM-type-like_dom_sf"/>
</dbReference>
<dbReference type="Gene3D" id="3.60.40.10">
    <property type="entry name" value="PPM-type phosphatase domain"/>
    <property type="match status" value="1"/>
</dbReference>
<dbReference type="STRING" id="29655.A0A0K9NZH6"/>
<dbReference type="EMBL" id="LFYR01001390">
    <property type="protein sequence ID" value="KMZ62216.1"/>
    <property type="molecule type" value="Genomic_DNA"/>
</dbReference>
<name>A0A0K9NZH6_ZOSMR</name>
<evidence type="ECO:0000256" key="6">
    <source>
        <dbReference type="ARBA" id="ARBA00022801"/>
    </source>
</evidence>
<organism evidence="15 16">
    <name type="scientific">Zostera marina</name>
    <name type="common">Eelgrass</name>
    <dbReference type="NCBI Taxonomy" id="29655"/>
    <lineage>
        <taxon>Eukaryota</taxon>
        <taxon>Viridiplantae</taxon>
        <taxon>Streptophyta</taxon>
        <taxon>Embryophyta</taxon>
        <taxon>Tracheophyta</taxon>
        <taxon>Spermatophyta</taxon>
        <taxon>Magnoliopsida</taxon>
        <taxon>Liliopsida</taxon>
        <taxon>Zosteraceae</taxon>
        <taxon>Zostera</taxon>
    </lineage>
</organism>
<sequence length="397" mass="43152">MAEIVVAESVESDAGVAEGELKSRAARKRRMDLRKLRTAFNGIQKKMRRAESNESQPPGERMCPGYGMTSMCGRRKEMEDAVSILPRFCPKLGYHFFAVFDGHGCSHVAVSCKNRMHELVAVELESASAAGDDGEWKGLMERSFFNMESELLNQSGGADGVECKINCKCQPQSINCDYVGSTAVVAVLTPEKLIVANCGDSRALLCRGGVPTPLSIDHKPDRPDELQRIHEAGGRVIYWDGARVLGVLAMSRAIGDNLLKPYVISEPEVTVTERMEDDEFLILASDGLWDVVSNKMACEVVRVCLRDNRSKKTIAVAAETESNANATNNVVEIDEWNNKQGGSNKACRDAAFLLTKLAMARLSSDNVSVVVVDLRTGSCSSNSNSSSSSSSSSLLEL</sequence>
<dbReference type="Pfam" id="PF00481">
    <property type="entry name" value="PP2C"/>
    <property type="match status" value="1"/>
</dbReference>
<reference evidence="16" key="1">
    <citation type="journal article" date="2016" name="Nature">
        <title>The genome of the seagrass Zostera marina reveals angiosperm adaptation to the sea.</title>
        <authorList>
            <person name="Olsen J.L."/>
            <person name="Rouze P."/>
            <person name="Verhelst B."/>
            <person name="Lin Y.-C."/>
            <person name="Bayer T."/>
            <person name="Collen J."/>
            <person name="Dattolo E."/>
            <person name="De Paoli E."/>
            <person name="Dittami S."/>
            <person name="Maumus F."/>
            <person name="Michel G."/>
            <person name="Kersting A."/>
            <person name="Lauritano C."/>
            <person name="Lohaus R."/>
            <person name="Toepel M."/>
            <person name="Tonon T."/>
            <person name="Vanneste K."/>
            <person name="Amirebrahimi M."/>
            <person name="Brakel J."/>
            <person name="Bostroem C."/>
            <person name="Chovatia M."/>
            <person name="Grimwood J."/>
            <person name="Jenkins J.W."/>
            <person name="Jueterbock A."/>
            <person name="Mraz A."/>
            <person name="Stam W.T."/>
            <person name="Tice H."/>
            <person name="Bornberg-Bauer E."/>
            <person name="Green P.J."/>
            <person name="Pearson G.A."/>
            <person name="Procaccini G."/>
            <person name="Duarte C.M."/>
            <person name="Schmutz J."/>
            <person name="Reusch T.B.H."/>
            <person name="Van de Peer Y."/>
        </authorList>
    </citation>
    <scope>NUCLEOTIDE SEQUENCE [LARGE SCALE GENOMIC DNA]</scope>
    <source>
        <strain evidence="16">cv. Finnish</strain>
    </source>
</reference>
<dbReference type="PROSITE" id="PS51746">
    <property type="entry name" value="PPM_2"/>
    <property type="match status" value="1"/>
</dbReference>
<keyword evidence="7" id="KW-0460">Magnesium</keyword>
<dbReference type="InterPro" id="IPR000222">
    <property type="entry name" value="PP2C_BS"/>
</dbReference>
<dbReference type="CDD" id="cd00143">
    <property type="entry name" value="PP2Cc"/>
    <property type="match status" value="1"/>
</dbReference>
<dbReference type="GO" id="GO:0005634">
    <property type="term" value="C:nucleus"/>
    <property type="evidence" value="ECO:0000318"/>
    <property type="project" value="GO_Central"/>
</dbReference>
<accession>A0A0K9NZH6</accession>
<evidence type="ECO:0000256" key="1">
    <source>
        <dbReference type="ARBA" id="ARBA00001936"/>
    </source>
</evidence>
<dbReference type="AlphaFoldDB" id="A0A0K9NZH6"/>
<comment type="catalytic activity">
    <reaction evidence="10">
        <text>O-phospho-L-seryl-[protein] + H2O = L-seryl-[protein] + phosphate</text>
        <dbReference type="Rhea" id="RHEA:20629"/>
        <dbReference type="Rhea" id="RHEA-COMP:9863"/>
        <dbReference type="Rhea" id="RHEA-COMP:11604"/>
        <dbReference type="ChEBI" id="CHEBI:15377"/>
        <dbReference type="ChEBI" id="CHEBI:29999"/>
        <dbReference type="ChEBI" id="CHEBI:43474"/>
        <dbReference type="ChEBI" id="CHEBI:83421"/>
        <dbReference type="EC" id="3.1.3.16"/>
    </reaction>
</comment>
<comment type="cofactor">
    <cofactor evidence="2">
        <name>Mg(2+)</name>
        <dbReference type="ChEBI" id="CHEBI:18420"/>
    </cofactor>
</comment>
<evidence type="ECO:0000313" key="16">
    <source>
        <dbReference type="Proteomes" id="UP000036987"/>
    </source>
</evidence>
<evidence type="ECO:0000256" key="13">
    <source>
        <dbReference type="SAM" id="MobiDB-lite"/>
    </source>
</evidence>
<dbReference type="InterPro" id="IPR015655">
    <property type="entry name" value="PP2C"/>
</dbReference>
<gene>
    <name evidence="15" type="ORF">ZOSMA_47G00050</name>
</gene>
<evidence type="ECO:0000259" key="14">
    <source>
        <dbReference type="PROSITE" id="PS51746"/>
    </source>
</evidence>
<proteinExistence type="inferred from homology"/>
<evidence type="ECO:0000256" key="11">
    <source>
        <dbReference type="ARBA" id="ARBA00048336"/>
    </source>
</evidence>
<dbReference type="Proteomes" id="UP000036987">
    <property type="component" value="Unassembled WGS sequence"/>
</dbReference>
<feature type="domain" description="PPM-type phosphatase" evidence="14">
    <location>
        <begin position="65"/>
        <end position="374"/>
    </location>
</feature>
<evidence type="ECO:0000256" key="7">
    <source>
        <dbReference type="ARBA" id="ARBA00022842"/>
    </source>
</evidence>
<dbReference type="GO" id="GO:1902531">
    <property type="term" value="P:regulation of intracellular signal transduction"/>
    <property type="evidence" value="ECO:0000318"/>
    <property type="project" value="GO_Central"/>
</dbReference>
<dbReference type="FunFam" id="3.60.40.10:FF:000291">
    <property type="entry name" value="Protein phosphatase 2C 50"/>
    <property type="match status" value="1"/>
</dbReference>
<evidence type="ECO:0000256" key="8">
    <source>
        <dbReference type="ARBA" id="ARBA00022912"/>
    </source>
</evidence>
<comment type="catalytic activity">
    <reaction evidence="11">
        <text>O-phospho-L-threonyl-[protein] + H2O = L-threonyl-[protein] + phosphate</text>
        <dbReference type="Rhea" id="RHEA:47004"/>
        <dbReference type="Rhea" id="RHEA-COMP:11060"/>
        <dbReference type="Rhea" id="RHEA-COMP:11605"/>
        <dbReference type="ChEBI" id="CHEBI:15377"/>
        <dbReference type="ChEBI" id="CHEBI:30013"/>
        <dbReference type="ChEBI" id="CHEBI:43474"/>
        <dbReference type="ChEBI" id="CHEBI:61977"/>
        <dbReference type="EC" id="3.1.3.16"/>
    </reaction>
</comment>
<keyword evidence="8 12" id="KW-0904">Protein phosphatase</keyword>